<dbReference type="PANTHER" id="PTHR48016">
    <property type="entry name" value="MAP KINASE KINASE KINASE SSK2-RELATED-RELATED"/>
    <property type="match status" value="1"/>
</dbReference>
<feature type="binding site" evidence="5">
    <location>
        <position position="356"/>
    </location>
    <ligand>
        <name>ATP</name>
        <dbReference type="ChEBI" id="CHEBI:30616"/>
    </ligand>
</feature>
<evidence type="ECO:0000256" key="1">
    <source>
        <dbReference type="ARBA" id="ARBA00022679"/>
    </source>
</evidence>
<organism evidence="8 9">
    <name type="scientific">Macrostomum lignano</name>
    <dbReference type="NCBI Taxonomy" id="282301"/>
    <lineage>
        <taxon>Eukaryota</taxon>
        <taxon>Metazoa</taxon>
        <taxon>Spiralia</taxon>
        <taxon>Lophotrochozoa</taxon>
        <taxon>Platyhelminthes</taxon>
        <taxon>Rhabditophora</taxon>
        <taxon>Macrostomorpha</taxon>
        <taxon>Macrostomida</taxon>
        <taxon>Macrostomidae</taxon>
        <taxon>Macrostomum</taxon>
    </lineage>
</organism>
<dbReference type="Gene3D" id="1.25.40.20">
    <property type="entry name" value="Ankyrin repeat-containing domain"/>
    <property type="match status" value="1"/>
</dbReference>
<keyword evidence="2 5" id="KW-0547">Nucleotide-binding</keyword>
<dbReference type="AlphaFoldDB" id="A0A267DUY0"/>
<name>A0A267DUY0_9PLAT</name>
<proteinExistence type="predicted"/>
<comment type="caution">
    <text evidence="8">The sequence shown here is derived from an EMBL/GenBank/DDBJ whole genome shotgun (WGS) entry which is preliminary data.</text>
</comment>
<protein>
    <recommendedName>
        <fullName evidence="7">Protein kinase domain-containing protein</fullName>
    </recommendedName>
</protein>
<keyword evidence="3" id="KW-0418">Kinase</keyword>
<dbReference type="PROSITE" id="PS00108">
    <property type="entry name" value="PROTEIN_KINASE_ST"/>
    <property type="match status" value="1"/>
</dbReference>
<feature type="domain" description="Protein kinase" evidence="7">
    <location>
        <begin position="328"/>
        <end position="592"/>
    </location>
</feature>
<dbReference type="InterPro" id="IPR011009">
    <property type="entry name" value="Kinase-like_dom_sf"/>
</dbReference>
<evidence type="ECO:0000256" key="5">
    <source>
        <dbReference type="PROSITE-ProRule" id="PRU10141"/>
    </source>
</evidence>
<evidence type="ECO:0000256" key="3">
    <source>
        <dbReference type="ARBA" id="ARBA00022777"/>
    </source>
</evidence>
<dbReference type="PANTHER" id="PTHR48016:SF56">
    <property type="entry name" value="MAPKK KINASE"/>
    <property type="match status" value="1"/>
</dbReference>
<keyword evidence="4 5" id="KW-0067">ATP-binding</keyword>
<evidence type="ECO:0000259" key="7">
    <source>
        <dbReference type="PROSITE" id="PS50011"/>
    </source>
</evidence>
<accession>A0A267DUY0</accession>
<gene>
    <name evidence="8" type="ORF">BOX15_Mlig009952g1</name>
</gene>
<dbReference type="SUPFAM" id="SSF48403">
    <property type="entry name" value="Ankyrin repeat"/>
    <property type="match status" value="1"/>
</dbReference>
<keyword evidence="9" id="KW-1185">Reference proteome</keyword>
<dbReference type="STRING" id="282301.A0A267DUY0"/>
<dbReference type="GO" id="GO:0005524">
    <property type="term" value="F:ATP binding"/>
    <property type="evidence" value="ECO:0007669"/>
    <property type="project" value="UniProtKB-UniRule"/>
</dbReference>
<dbReference type="InterPro" id="IPR000719">
    <property type="entry name" value="Prot_kinase_dom"/>
</dbReference>
<dbReference type="OrthoDB" id="248923at2759"/>
<sequence>MLASTGMQKKKTELMEALSVSIALHVREPDRLLPLCCNMDSMLQLTVRNRKQTVAHHVAQLPGGLCCLEALIEKFGPDCLTCVNEYQNTPVHLAAMHQDESWLELIHRTLGPDCFKQPGQLKRTAAHWAAMNEASSSSLRFLVEKLGPACLLDKDSDGATPAHMAAQNQDLDSFRLVVDSLGVSAFDLLDADGNSVADYMEQNVQHGSRLLKFVAELGGRPNGEEKDQEQKIQEQEIQEQEQKTQEQEQKTQEQEQKTQEQEQKKEQEQKTQEQEQKTQEQEQKTQEQEQNEQPQESQNKRQSVENCLLTRLTLDSNFSSWQFVRDDDGCKQQIGSGGFGKVYKALTDKNQTVAVKIIKLAGAMASKKLNKAVEKECAEIAVLRKLEHPNILKFLKYERTKQGKLCIFTELISGNSLSGLMQQQQKPFAEKAVRDFSQQICTALNFLHTRKPTILHRDIKGSNIMLTHKGRIKLIDFGLVKEITNTITDSTPHLCGTVFFMACELFTDTGKLMYSPKTDVWAFGCTVYELLTGKFPNGEFPWHMIGHRVRQHDMPQLPAKTSDSLRDFYQRCVEKEPSRRAHTEELLSHEFLRRP</sequence>
<feature type="region of interest" description="Disordered" evidence="6">
    <location>
        <begin position="219"/>
        <end position="302"/>
    </location>
</feature>
<dbReference type="Gene3D" id="1.10.510.10">
    <property type="entry name" value="Transferase(Phosphotransferase) domain 1"/>
    <property type="match status" value="1"/>
</dbReference>
<dbReference type="InterPro" id="IPR008271">
    <property type="entry name" value="Ser/Thr_kinase_AS"/>
</dbReference>
<dbReference type="SMART" id="SM00220">
    <property type="entry name" value="S_TKc"/>
    <property type="match status" value="1"/>
</dbReference>
<dbReference type="InterPro" id="IPR050538">
    <property type="entry name" value="MAP_kinase_kinase_kinase"/>
</dbReference>
<dbReference type="PROSITE" id="PS00107">
    <property type="entry name" value="PROTEIN_KINASE_ATP"/>
    <property type="match status" value="1"/>
</dbReference>
<evidence type="ECO:0000256" key="4">
    <source>
        <dbReference type="ARBA" id="ARBA00022840"/>
    </source>
</evidence>
<feature type="compositionally biased region" description="Basic and acidic residues" evidence="6">
    <location>
        <begin position="222"/>
        <end position="287"/>
    </location>
</feature>
<evidence type="ECO:0000256" key="6">
    <source>
        <dbReference type="SAM" id="MobiDB-lite"/>
    </source>
</evidence>
<dbReference type="PROSITE" id="PS50011">
    <property type="entry name" value="PROTEIN_KINASE_DOM"/>
    <property type="match status" value="1"/>
</dbReference>
<dbReference type="Pfam" id="PF00069">
    <property type="entry name" value="Pkinase"/>
    <property type="match status" value="1"/>
</dbReference>
<dbReference type="SUPFAM" id="SSF56112">
    <property type="entry name" value="Protein kinase-like (PK-like)"/>
    <property type="match status" value="1"/>
</dbReference>
<dbReference type="EMBL" id="NIVC01003146">
    <property type="protein sequence ID" value="PAA53045.1"/>
    <property type="molecule type" value="Genomic_DNA"/>
</dbReference>
<reference evidence="8 9" key="1">
    <citation type="submission" date="2017-06" db="EMBL/GenBank/DDBJ databases">
        <title>A platform for efficient transgenesis in Macrostomum lignano, a flatworm model organism for stem cell research.</title>
        <authorList>
            <person name="Berezikov E."/>
        </authorList>
    </citation>
    <scope>NUCLEOTIDE SEQUENCE [LARGE SCALE GENOMIC DNA]</scope>
    <source>
        <strain evidence="8">DV1</strain>
        <tissue evidence="8">Whole organism</tissue>
    </source>
</reference>
<evidence type="ECO:0000256" key="2">
    <source>
        <dbReference type="ARBA" id="ARBA00022741"/>
    </source>
</evidence>
<dbReference type="InterPro" id="IPR017441">
    <property type="entry name" value="Protein_kinase_ATP_BS"/>
</dbReference>
<evidence type="ECO:0000313" key="9">
    <source>
        <dbReference type="Proteomes" id="UP000215902"/>
    </source>
</evidence>
<dbReference type="InterPro" id="IPR036770">
    <property type="entry name" value="Ankyrin_rpt-contain_sf"/>
</dbReference>
<keyword evidence="1" id="KW-0808">Transferase</keyword>
<evidence type="ECO:0000313" key="8">
    <source>
        <dbReference type="EMBL" id="PAA53045.1"/>
    </source>
</evidence>
<dbReference type="GO" id="GO:0004672">
    <property type="term" value="F:protein kinase activity"/>
    <property type="evidence" value="ECO:0007669"/>
    <property type="project" value="InterPro"/>
</dbReference>
<dbReference type="Proteomes" id="UP000215902">
    <property type="component" value="Unassembled WGS sequence"/>
</dbReference>